<evidence type="ECO:0000259" key="2">
    <source>
        <dbReference type="Pfam" id="PF13400"/>
    </source>
</evidence>
<comment type="caution">
    <text evidence="3">The sequence shown here is derived from an EMBL/GenBank/DDBJ whole genome shotgun (WGS) entry which is preliminary data.</text>
</comment>
<sequence length="368" mass="38898">MRAHALARPSPIIEKDTPMLRTARRPGKIAEHGSARPLNGAIRSFMADRGGSLLVWFAIALVPLMVAVGSGLDYGRSVNLRTRMQNATDAAALAGATAYTSSSTSSAATAAAKAYMDAFVAQMPSTYGITYTITPSSTASGSTYTLYNVTVTASGAIENTLMKIGGYKSNTVATTSTAENPVYTMTLTLTGTASSAYDIDSLYYYVVPTDNSVPTSSALTQFYTNTSSSYTKSFSVQLTAGQKLGFAMYNVTGGRTGYGSNAHGAAQGSTHWFYSHLMPPNSIAYPSVTKDCSLEVTTSTTAFTSGSCFSALPTYSTLNCSKAPGQTIYYWWNDMGGGSDDYDYNDMTYTVVCSKNNSSEPAGVVLTN</sequence>
<reference evidence="3 4" key="2">
    <citation type="submission" date="2019-02" db="EMBL/GenBank/DDBJ databases">
        <title>'Lichenibacterium ramalinii' gen. nov. sp. nov., 'Lichenibacterium minor' gen. nov. sp. nov.</title>
        <authorList>
            <person name="Pankratov T."/>
        </authorList>
    </citation>
    <scope>NUCLEOTIDE SEQUENCE [LARGE SCALE GENOMIC DNA]</scope>
    <source>
        <strain evidence="3 4">RmlP026</strain>
    </source>
</reference>
<keyword evidence="4" id="KW-1185">Reference proteome</keyword>
<gene>
    <name evidence="3" type="ORF">D3273_27200</name>
</gene>
<feature type="transmembrane region" description="Helical" evidence="1">
    <location>
        <begin position="53"/>
        <end position="74"/>
    </location>
</feature>
<dbReference type="InterPro" id="IPR028087">
    <property type="entry name" value="Tad_N"/>
</dbReference>
<accession>A0A4Q2U2D8</accession>
<keyword evidence="1" id="KW-0812">Transmembrane</keyword>
<keyword evidence="1" id="KW-0472">Membrane</keyword>
<proteinExistence type="predicted"/>
<evidence type="ECO:0000313" key="4">
    <source>
        <dbReference type="Proteomes" id="UP000290759"/>
    </source>
</evidence>
<dbReference type="Proteomes" id="UP000290759">
    <property type="component" value="Unassembled WGS sequence"/>
</dbReference>
<organism evidence="3 4">
    <name type="scientific">Lichenibacterium minor</name>
    <dbReference type="NCBI Taxonomy" id="2316528"/>
    <lineage>
        <taxon>Bacteria</taxon>
        <taxon>Pseudomonadati</taxon>
        <taxon>Pseudomonadota</taxon>
        <taxon>Alphaproteobacteria</taxon>
        <taxon>Hyphomicrobiales</taxon>
        <taxon>Lichenihabitantaceae</taxon>
        <taxon>Lichenibacterium</taxon>
    </lineage>
</organism>
<feature type="domain" description="Putative Flp pilus-assembly TadG-like N-terminal" evidence="2">
    <location>
        <begin position="57"/>
        <end position="98"/>
    </location>
</feature>
<dbReference type="Pfam" id="PF13400">
    <property type="entry name" value="Tad"/>
    <property type="match status" value="1"/>
</dbReference>
<keyword evidence="1" id="KW-1133">Transmembrane helix</keyword>
<evidence type="ECO:0000256" key="1">
    <source>
        <dbReference type="SAM" id="Phobius"/>
    </source>
</evidence>
<dbReference type="EMBL" id="QYBB01000104">
    <property type="protein sequence ID" value="RYC28836.1"/>
    <property type="molecule type" value="Genomic_DNA"/>
</dbReference>
<reference evidence="3 4" key="1">
    <citation type="submission" date="2018-12" db="EMBL/GenBank/DDBJ databases">
        <authorList>
            <person name="Grouzdev D.S."/>
            <person name="Krutkina M.S."/>
        </authorList>
    </citation>
    <scope>NUCLEOTIDE SEQUENCE [LARGE SCALE GENOMIC DNA]</scope>
    <source>
        <strain evidence="3 4">RmlP026</strain>
    </source>
</reference>
<dbReference type="AlphaFoldDB" id="A0A4Q2U2D8"/>
<protein>
    <recommendedName>
        <fullName evidence="2">Putative Flp pilus-assembly TadG-like N-terminal domain-containing protein</fullName>
    </recommendedName>
</protein>
<name>A0A4Q2U2D8_9HYPH</name>
<evidence type="ECO:0000313" key="3">
    <source>
        <dbReference type="EMBL" id="RYC28836.1"/>
    </source>
</evidence>
<dbReference type="OrthoDB" id="8450038at2"/>